<comment type="subcellular location">
    <subcellularLocation>
        <location evidence="1">Membrane</location>
        <topology evidence="1">Multi-pass membrane protein</topology>
    </subcellularLocation>
</comment>
<feature type="compositionally biased region" description="Polar residues" evidence="5">
    <location>
        <begin position="78"/>
        <end position="95"/>
    </location>
</feature>
<keyword evidence="2 6" id="KW-0812">Transmembrane</keyword>
<evidence type="ECO:0000313" key="8">
    <source>
        <dbReference type="EMBL" id="CEL69477.1"/>
    </source>
</evidence>
<evidence type="ECO:0000256" key="5">
    <source>
        <dbReference type="SAM" id="MobiDB-lite"/>
    </source>
</evidence>
<dbReference type="InterPro" id="IPR004895">
    <property type="entry name" value="Prenylated_rab_accept_PRA1"/>
</dbReference>
<evidence type="ECO:0000313" key="9">
    <source>
        <dbReference type="Proteomes" id="UP000007494"/>
    </source>
</evidence>
<accession>F0VL08</accession>
<dbReference type="GeneID" id="13446464"/>
<dbReference type="Proteomes" id="UP000007494">
    <property type="component" value="Chromosome X"/>
</dbReference>
<protein>
    <submittedName>
        <fullName evidence="8">Prenylated Rab acceptor 1</fullName>
    </submittedName>
</protein>
<dbReference type="InParanoid" id="F0VL08"/>
<proteinExistence type="predicted"/>
<feature type="region of interest" description="Disordered" evidence="5">
    <location>
        <begin position="37"/>
        <end position="110"/>
    </location>
</feature>
<keyword evidence="9" id="KW-1185">Reference proteome</keyword>
<reference evidence="8" key="4">
    <citation type="journal article" date="2015" name="PLoS ONE">
        <title>Comprehensive Evaluation of Toxoplasma gondii VEG and Neospora caninum LIV Genomes with Tachyzoite Stage Transcriptome and Proteome Defines Novel Transcript Features.</title>
        <authorList>
            <person name="Ramaprasad A."/>
            <person name="Mourier T."/>
            <person name="Naeem R."/>
            <person name="Malas T.B."/>
            <person name="Moussa E."/>
            <person name="Panigrahi A."/>
            <person name="Vermont S.J."/>
            <person name="Otto T.D."/>
            <person name="Wastling J."/>
            <person name="Pain A."/>
        </authorList>
    </citation>
    <scope>NUCLEOTIDE SEQUENCE</scope>
    <source>
        <strain evidence="8">Liverpool</strain>
    </source>
</reference>
<evidence type="ECO:0000256" key="3">
    <source>
        <dbReference type="ARBA" id="ARBA00022989"/>
    </source>
</evidence>
<dbReference type="OrthoDB" id="63113at2759"/>
<feature type="transmembrane region" description="Helical" evidence="6">
    <location>
        <begin position="196"/>
        <end position="229"/>
    </location>
</feature>
<reference evidence="9" key="3">
    <citation type="journal article" date="2012" name="PLoS Pathog.">
        <title>Comparative genomics of the apicomplexan parasites Toxoplasma gondii and Neospora caninum: Coccidia differing in host range and transmission strategy.</title>
        <authorList>
            <person name="Reid A.J."/>
            <person name="Vermont S.J."/>
            <person name="Cotton J.A."/>
            <person name="Harris D."/>
            <person name="Hill-Cawthorne G.A."/>
            <person name="Konen-Waisman S."/>
            <person name="Latham S.M."/>
            <person name="Mourier T."/>
            <person name="Norton R."/>
            <person name="Quail M.A."/>
            <person name="Sanders M."/>
            <person name="Shanmugam D."/>
            <person name="Sohal A."/>
            <person name="Wasmuth J.D."/>
            <person name="Brunk B."/>
            <person name="Grigg M.E."/>
            <person name="Howard J.C."/>
            <person name="Parkinson J."/>
            <person name="Roos D.S."/>
            <person name="Trees A.J."/>
            <person name="Berriman M."/>
            <person name="Pain A."/>
            <person name="Wastling J.M."/>
        </authorList>
    </citation>
    <scope>NUCLEOTIDE SEQUENCE [LARGE SCALE GENOMIC DNA]</scope>
    <source>
        <strain evidence="9">Liverpool</strain>
    </source>
</reference>
<reference evidence="7" key="1">
    <citation type="submission" date="2011-02" db="EMBL/GenBank/DDBJ databases">
        <authorList>
            <person name="Aslett M."/>
        </authorList>
    </citation>
    <scope>NUCLEOTIDE SEQUENCE</scope>
    <source>
        <strain evidence="7">Liverpool</strain>
    </source>
</reference>
<dbReference type="VEuPathDB" id="ToxoDB:NCLIV_051860"/>
<dbReference type="PANTHER" id="PTHR19317">
    <property type="entry name" value="PRENYLATED RAB ACCEPTOR 1-RELATED"/>
    <property type="match status" value="1"/>
</dbReference>
<dbReference type="PANTHER" id="PTHR19317:SF0">
    <property type="entry name" value="PRENYLATED RAB ACCEPTOR PROTEIN 1"/>
    <property type="match status" value="1"/>
</dbReference>
<dbReference type="GO" id="GO:0016020">
    <property type="term" value="C:membrane"/>
    <property type="evidence" value="ECO:0007669"/>
    <property type="project" value="UniProtKB-SubCell"/>
</dbReference>
<dbReference type="AlphaFoldDB" id="F0VL08"/>
<reference evidence="7" key="2">
    <citation type="submission" date="2011-03" db="EMBL/GenBank/DDBJ databases">
        <title>Comparative genomics and transcriptomics of Neospora caninum and Toxoplasma gondii.</title>
        <authorList>
            <person name="Reid A.J."/>
            <person name="Sohal A."/>
            <person name="Harris D."/>
            <person name="Quail M."/>
            <person name="Sanders M."/>
            <person name="Berriman M."/>
            <person name="Wastling J.M."/>
            <person name="Pain A."/>
        </authorList>
    </citation>
    <scope>NUCLEOTIDE SEQUENCE</scope>
    <source>
        <strain evidence="7">Liverpool</strain>
    </source>
</reference>
<evidence type="ECO:0000313" key="7">
    <source>
        <dbReference type="EMBL" id="CBZ54760.1"/>
    </source>
</evidence>
<evidence type="ECO:0000256" key="6">
    <source>
        <dbReference type="SAM" id="Phobius"/>
    </source>
</evidence>
<evidence type="ECO:0000256" key="1">
    <source>
        <dbReference type="ARBA" id="ARBA00004141"/>
    </source>
</evidence>
<dbReference type="EMBL" id="LN714485">
    <property type="protein sequence ID" value="CEL69477.1"/>
    <property type="molecule type" value="Genomic_DNA"/>
</dbReference>
<dbReference type="eggNOG" id="ENOG502T0SK">
    <property type="taxonomic scope" value="Eukaryota"/>
</dbReference>
<dbReference type="RefSeq" id="XP_003884788.1">
    <property type="nucleotide sequence ID" value="XM_003884739.1"/>
</dbReference>
<dbReference type="OMA" id="MLDPTDN"/>
<evidence type="ECO:0000256" key="2">
    <source>
        <dbReference type="ARBA" id="ARBA00022692"/>
    </source>
</evidence>
<evidence type="ECO:0000256" key="4">
    <source>
        <dbReference type="ARBA" id="ARBA00023136"/>
    </source>
</evidence>
<keyword evidence="4 6" id="KW-0472">Membrane</keyword>
<sequence>MLDPTDNMDDFYNETSSPVVVQAPSLPTLHSAAPCPSSLPAAAGGRGRSDGPTSSVNATACGKPRLDSQGNEEFHKSGNLSFTETAGPLTVSSRATEPGEVSGSRTIRAGAGHARPKLQGVIGGKLDGSAGNALGGQKRAQFAVSQLHGVLLSLQQALLSKAVPWRDFLHVPSFQKPQTGAMAVDRIERNLRYFYMNYVVICGALTLLAALLNPVILVVAGLCAGASAFAGLKGDTLRLGDTLVPVKTFRLGCLVVAALTILLVAGHVMMSLLLGCALLVLLHACMHVGVSYEQIAQRTAGDADFDV</sequence>
<gene>
    <name evidence="8" type="ORF">BN1204_051860</name>
    <name evidence="7" type="ORF">NCLIV_051860</name>
</gene>
<dbReference type="GO" id="GO:0005794">
    <property type="term" value="C:Golgi apparatus"/>
    <property type="evidence" value="ECO:0007669"/>
    <property type="project" value="TreeGrafter"/>
</dbReference>
<name>F0VL08_NEOCL</name>
<keyword evidence="3 6" id="KW-1133">Transmembrane helix</keyword>
<dbReference type="EMBL" id="FR823391">
    <property type="protein sequence ID" value="CBZ54760.1"/>
    <property type="molecule type" value="Genomic_DNA"/>
</dbReference>
<feature type="transmembrane region" description="Helical" evidence="6">
    <location>
        <begin position="249"/>
        <end position="282"/>
    </location>
</feature>
<dbReference type="Pfam" id="PF03208">
    <property type="entry name" value="PRA1"/>
    <property type="match status" value="1"/>
</dbReference>
<organism evidence="7 9">
    <name type="scientific">Neospora caninum (strain Liverpool)</name>
    <dbReference type="NCBI Taxonomy" id="572307"/>
    <lineage>
        <taxon>Eukaryota</taxon>
        <taxon>Sar</taxon>
        <taxon>Alveolata</taxon>
        <taxon>Apicomplexa</taxon>
        <taxon>Conoidasida</taxon>
        <taxon>Coccidia</taxon>
        <taxon>Eucoccidiorida</taxon>
        <taxon>Eimeriorina</taxon>
        <taxon>Sarcocystidae</taxon>
        <taxon>Neospora</taxon>
    </lineage>
</organism>